<dbReference type="CDD" id="cd21618">
    <property type="entry name" value="RRM_AtNSRA_like"/>
    <property type="match status" value="1"/>
</dbReference>
<evidence type="ECO:0000256" key="2">
    <source>
        <dbReference type="PROSITE-ProRule" id="PRU00176"/>
    </source>
</evidence>
<proteinExistence type="predicted"/>
<dbReference type="InterPro" id="IPR012677">
    <property type="entry name" value="Nucleotide-bd_a/b_plait_sf"/>
</dbReference>
<dbReference type="AlphaFoldDB" id="A0A0D3H969"/>
<reference evidence="5" key="2">
    <citation type="submission" date="2015-03" db="UniProtKB">
        <authorList>
            <consortium name="EnsemblPlants"/>
        </authorList>
    </citation>
    <scope>IDENTIFICATION</scope>
</reference>
<evidence type="ECO:0000259" key="4">
    <source>
        <dbReference type="PROSITE" id="PS50102"/>
    </source>
</evidence>
<evidence type="ECO:0000313" key="5">
    <source>
        <dbReference type="EnsemblPlants" id="OBART09G17170.6"/>
    </source>
</evidence>
<dbReference type="PaxDb" id="65489-OBART09G17170.6"/>
<dbReference type="InterPro" id="IPR035979">
    <property type="entry name" value="RBD_domain_sf"/>
</dbReference>
<feature type="domain" description="RRM" evidence="4">
    <location>
        <begin position="93"/>
        <end position="169"/>
    </location>
</feature>
<evidence type="ECO:0000256" key="1">
    <source>
        <dbReference type="ARBA" id="ARBA00022884"/>
    </source>
</evidence>
<dbReference type="SUPFAM" id="SSF54928">
    <property type="entry name" value="RNA-binding domain, RBD"/>
    <property type="match status" value="1"/>
</dbReference>
<dbReference type="EnsemblPlants" id="OBART09G17170.6">
    <property type="protein sequence ID" value="OBART09G17170.6"/>
    <property type="gene ID" value="OBART09G17170"/>
</dbReference>
<dbReference type="PROSITE" id="PS50102">
    <property type="entry name" value="RRM"/>
    <property type="match status" value="1"/>
</dbReference>
<dbReference type="PANTHER" id="PTHR10501">
    <property type="entry name" value="U1 SMALL NUCLEAR RIBONUCLEOPROTEIN A/U2 SMALL NUCLEAR RIBONUCLEOPROTEIN B"/>
    <property type="match status" value="1"/>
</dbReference>
<feature type="region of interest" description="Disordered" evidence="3">
    <location>
        <begin position="211"/>
        <end position="251"/>
    </location>
</feature>
<sequence length="251" mass="27512">MPELRWSCCLCAQAFHLIDMVLQPQQAGPMMPLLAQPPLAMALLYSSFNIWTTLWQMSYVAGTNQSAIPLGGMARYSVGMDSGNHGATRTESRTLYVEGLPSNCTKREVAHIFRPFSGFREVRLVNKESRHAGSCNLLCFVDFSSPPEARAALETLQGQRGIALRSYVNLRFSVLYVNAKEMARAGLTHKQEPEEGGQLIGAIRRRERERHALGDDVGSGSGAEKSWAWGQGGGSCVRRQRRPSSAVAGVA</sequence>
<dbReference type="Gramene" id="OBART09G17170.6">
    <property type="protein sequence ID" value="OBART09G17170.6"/>
    <property type="gene ID" value="OBART09G17170"/>
</dbReference>
<dbReference type="Pfam" id="PF00076">
    <property type="entry name" value="RRM_1"/>
    <property type="match status" value="1"/>
</dbReference>
<dbReference type="HOGENOM" id="CLU_1252327_0_0_1"/>
<protein>
    <recommendedName>
        <fullName evidence="4">RRM domain-containing protein</fullName>
    </recommendedName>
</protein>
<evidence type="ECO:0000313" key="6">
    <source>
        <dbReference type="Proteomes" id="UP000026960"/>
    </source>
</evidence>
<dbReference type="Gene3D" id="3.30.70.330">
    <property type="match status" value="1"/>
</dbReference>
<organism evidence="5">
    <name type="scientific">Oryza barthii</name>
    <dbReference type="NCBI Taxonomy" id="65489"/>
    <lineage>
        <taxon>Eukaryota</taxon>
        <taxon>Viridiplantae</taxon>
        <taxon>Streptophyta</taxon>
        <taxon>Embryophyta</taxon>
        <taxon>Tracheophyta</taxon>
        <taxon>Spermatophyta</taxon>
        <taxon>Magnoliopsida</taxon>
        <taxon>Liliopsida</taxon>
        <taxon>Poales</taxon>
        <taxon>Poaceae</taxon>
        <taxon>BOP clade</taxon>
        <taxon>Oryzoideae</taxon>
        <taxon>Oryzeae</taxon>
        <taxon>Oryzinae</taxon>
        <taxon>Oryza</taxon>
    </lineage>
</organism>
<dbReference type="Proteomes" id="UP000026960">
    <property type="component" value="Chromosome 9"/>
</dbReference>
<dbReference type="InterPro" id="IPR000504">
    <property type="entry name" value="RRM_dom"/>
</dbReference>
<reference evidence="5" key="1">
    <citation type="journal article" date="2009" name="Rice">
        <title>De Novo Next Generation Sequencing of Plant Genomes.</title>
        <authorList>
            <person name="Rounsley S."/>
            <person name="Marri P.R."/>
            <person name="Yu Y."/>
            <person name="He R."/>
            <person name="Sisneros N."/>
            <person name="Goicoechea J.L."/>
            <person name="Lee S.J."/>
            <person name="Angelova A."/>
            <person name="Kudrna D."/>
            <person name="Luo M."/>
            <person name="Affourtit J."/>
            <person name="Desany B."/>
            <person name="Knight J."/>
            <person name="Niazi F."/>
            <person name="Egholm M."/>
            <person name="Wing R.A."/>
        </authorList>
    </citation>
    <scope>NUCLEOTIDE SEQUENCE [LARGE SCALE GENOMIC DNA]</scope>
    <source>
        <strain evidence="5">cv. IRGC 105608</strain>
    </source>
</reference>
<name>A0A0D3H969_9ORYZ</name>
<accession>A0A0D3H969</accession>
<dbReference type="SMART" id="SM00360">
    <property type="entry name" value="RRM"/>
    <property type="match status" value="1"/>
</dbReference>
<keyword evidence="1 2" id="KW-0694">RNA-binding</keyword>
<keyword evidence="6" id="KW-1185">Reference proteome</keyword>
<evidence type="ECO:0000256" key="3">
    <source>
        <dbReference type="SAM" id="MobiDB-lite"/>
    </source>
</evidence>
<dbReference type="GO" id="GO:0003723">
    <property type="term" value="F:RNA binding"/>
    <property type="evidence" value="ECO:0007669"/>
    <property type="project" value="UniProtKB-UniRule"/>
</dbReference>